<feature type="domain" description="DUF5878" evidence="1">
    <location>
        <begin position="17"/>
        <end position="164"/>
    </location>
</feature>
<dbReference type="EMBL" id="LC625835">
    <property type="protein sequence ID" value="BCU03816.1"/>
    <property type="molecule type" value="Genomic_DNA"/>
</dbReference>
<dbReference type="InterPro" id="IPR043655">
    <property type="entry name" value="DUF5878"/>
</dbReference>
<accession>A0A811BRX0</accession>
<evidence type="ECO:0000259" key="1">
    <source>
        <dbReference type="Pfam" id="PF19206"/>
    </source>
</evidence>
<sequence>MEEVNQNQPVVDGGDEHADQFVARVCEAMDRDRLRVWVRMQVPEGEDPDAVFGPIAERPVRQCGVLSIHIVSARPLVYEVGPRAIDVWGPAVEEAIGAHDDGCALVVDPLSIYQRTAEKWRNLLRARPLSMTDKESHLLSEVIGQVAAEHGLSALPTNDGKVWLSGAWV</sequence>
<protein>
    <recommendedName>
        <fullName evidence="1">DUF5878 domain-containing protein</fullName>
    </recommendedName>
</protein>
<proteinExistence type="predicted"/>
<organism evidence="2 3">
    <name type="scientific">Pandoravirus japonicus</name>
    <dbReference type="NCBI Taxonomy" id="2823154"/>
    <lineage>
        <taxon>Viruses</taxon>
        <taxon>Pandoravirus</taxon>
    </lineage>
</organism>
<dbReference type="Pfam" id="PF19206">
    <property type="entry name" value="DUF5878"/>
    <property type="match status" value="1"/>
</dbReference>
<dbReference type="Proteomes" id="UP001253637">
    <property type="component" value="Segment"/>
</dbReference>
<name>A0A811BRX0_9VIRU</name>
<evidence type="ECO:0000313" key="2">
    <source>
        <dbReference type="EMBL" id="BCU03816.1"/>
    </source>
</evidence>
<reference evidence="2" key="1">
    <citation type="submission" date="2021-04" db="EMBL/GenBank/DDBJ databases">
        <title>Draft Genome Sequence of Pandoravirus japonicus, Isolated from the Sabaishi River of Niigata, Japan.</title>
        <authorList>
            <person name="Hosokawa N."/>
            <person name="Takahashi H."/>
            <person name="Aoki K."/>
            <person name="Takemura M."/>
        </authorList>
    </citation>
    <scope>NUCLEOTIDE SEQUENCE</scope>
</reference>
<evidence type="ECO:0000313" key="3">
    <source>
        <dbReference type="Proteomes" id="UP001253637"/>
    </source>
</evidence>